<protein>
    <recommendedName>
        <fullName evidence="7">Cytochrome c-type biogenesis protein</fullName>
    </recommendedName>
</protein>
<dbReference type="InterPro" id="IPR005616">
    <property type="entry name" value="CcmH/CycL/Ccl2/NrfF_N"/>
</dbReference>
<comment type="similarity">
    <text evidence="1 7">Belongs to the CcmH/CycL/Ccl2/NrfF family.</text>
</comment>
<evidence type="ECO:0000256" key="4">
    <source>
        <dbReference type="ARBA" id="ARBA00022729"/>
    </source>
</evidence>
<keyword evidence="4 7" id="KW-0732">Signal</keyword>
<evidence type="ECO:0000256" key="3">
    <source>
        <dbReference type="ARBA" id="ARBA00022723"/>
    </source>
</evidence>
<keyword evidence="5" id="KW-0201">Cytochrome c-type biogenesis</keyword>
<evidence type="ECO:0000259" key="8">
    <source>
        <dbReference type="Pfam" id="PF03918"/>
    </source>
</evidence>
<dbReference type="CDD" id="cd16378">
    <property type="entry name" value="CcmH_N"/>
    <property type="match status" value="1"/>
</dbReference>
<gene>
    <name evidence="9" type="ORF">AT746_12685</name>
</gene>
<comment type="function">
    <text evidence="7">Possible subunit of a heme lyase.</text>
</comment>
<feature type="signal peptide" evidence="7">
    <location>
        <begin position="1"/>
        <end position="17"/>
    </location>
</feature>
<accession>A0A0U2RNW2</accession>
<proteinExistence type="inferred from homology"/>
<keyword evidence="7" id="KW-0812">Transmembrane</keyword>
<keyword evidence="7" id="KW-0472">Membrane</keyword>
<dbReference type="FunFam" id="1.10.8.640:FF:000001">
    <property type="entry name" value="Cytochrome c-type biogenesis protein"/>
    <property type="match status" value="1"/>
</dbReference>
<dbReference type="PANTHER" id="PTHR47870">
    <property type="entry name" value="CYTOCHROME C-TYPE BIOGENESIS PROTEIN CCMH"/>
    <property type="match status" value="1"/>
</dbReference>
<dbReference type="RefSeq" id="WP_062480854.1">
    <property type="nucleotide sequence ID" value="NZ_CP013650.1"/>
</dbReference>
<dbReference type="InterPro" id="IPR038297">
    <property type="entry name" value="CcmH/CycL/NrfF/Ccl2_sf"/>
</dbReference>
<dbReference type="EMBL" id="CP013650">
    <property type="protein sequence ID" value="ALS99034.1"/>
    <property type="molecule type" value="Genomic_DNA"/>
</dbReference>
<evidence type="ECO:0000313" key="10">
    <source>
        <dbReference type="Proteomes" id="UP000068447"/>
    </source>
</evidence>
<dbReference type="GO" id="GO:0017004">
    <property type="term" value="P:cytochrome complex assembly"/>
    <property type="evidence" value="ECO:0007669"/>
    <property type="project" value="UniProtKB-KW"/>
</dbReference>
<dbReference type="GO" id="GO:0046872">
    <property type="term" value="F:metal ion binding"/>
    <property type="evidence" value="ECO:0007669"/>
    <property type="project" value="UniProtKB-KW"/>
</dbReference>
<evidence type="ECO:0000256" key="7">
    <source>
        <dbReference type="RuleBase" id="RU364112"/>
    </source>
</evidence>
<keyword evidence="10" id="KW-1185">Reference proteome</keyword>
<name>A0A0U2RNW2_9ALTE</name>
<organism evidence="9 10">
    <name type="scientific">Lacimicrobium alkaliphilum</name>
    <dbReference type="NCBI Taxonomy" id="1526571"/>
    <lineage>
        <taxon>Bacteria</taxon>
        <taxon>Pseudomonadati</taxon>
        <taxon>Pseudomonadota</taxon>
        <taxon>Gammaproteobacteria</taxon>
        <taxon>Alteromonadales</taxon>
        <taxon>Alteromonadaceae</taxon>
        <taxon>Lacimicrobium</taxon>
    </lineage>
</organism>
<dbReference type="STRING" id="1526571.AT746_12685"/>
<keyword evidence="3 7" id="KW-0479">Metal-binding</keyword>
<dbReference type="InterPro" id="IPR051263">
    <property type="entry name" value="C-type_cytochrome_biogenesis"/>
</dbReference>
<evidence type="ECO:0000313" key="9">
    <source>
        <dbReference type="EMBL" id="ALS99034.1"/>
    </source>
</evidence>
<dbReference type="OrthoDB" id="9804975at2"/>
<keyword evidence="6 7" id="KW-0408">Iron</keyword>
<evidence type="ECO:0000256" key="1">
    <source>
        <dbReference type="ARBA" id="ARBA00010342"/>
    </source>
</evidence>
<dbReference type="GO" id="GO:0005886">
    <property type="term" value="C:plasma membrane"/>
    <property type="evidence" value="ECO:0007669"/>
    <property type="project" value="TreeGrafter"/>
</dbReference>
<keyword evidence="2 7" id="KW-0349">Heme</keyword>
<dbReference type="PANTHER" id="PTHR47870:SF1">
    <property type="entry name" value="CYTOCHROME C-TYPE BIOGENESIS PROTEIN CCMH"/>
    <property type="match status" value="1"/>
</dbReference>
<feature type="chain" id="PRO_5011022354" description="Cytochrome c-type biogenesis protein" evidence="7">
    <location>
        <begin position="18"/>
        <end position="145"/>
    </location>
</feature>
<evidence type="ECO:0000256" key="2">
    <source>
        <dbReference type="ARBA" id="ARBA00022617"/>
    </source>
</evidence>
<keyword evidence="7" id="KW-1133">Transmembrane helix</keyword>
<dbReference type="AlphaFoldDB" id="A0A0U2RNW2"/>
<feature type="transmembrane region" description="Helical" evidence="7">
    <location>
        <begin position="101"/>
        <end position="119"/>
    </location>
</feature>
<dbReference type="KEGG" id="lal:AT746_12685"/>
<feature type="domain" description="CcmH/CycL/Ccl2/NrfF N-terminal" evidence="8">
    <location>
        <begin position="7"/>
        <end position="135"/>
    </location>
</feature>
<dbReference type="Proteomes" id="UP000068447">
    <property type="component" value="Chromosome"/>
</dbReference>
<dbReference type="Gene3D" id="1.10.8.640">
    <property type="entry name" value="Cytochrome C biogenesis protein"/>
    <property type="match status" value="1"/>
</dbReference>
<evidence type="ECO:0000256" key="5">
    <source>
        <dbReference type="ARBA" id="ARBA00022748"/>
    </source>
</evidence>
<evidence type="ECO:0000256" key="6">
    <source>
        <dbReference type="ARBA" id="ARBA00023004"/>
    </source>
</evidence>
<reference evidence="9 10" key="1">
    <citation type="submission" date="2015-12" db="EMBL/GenBank/DDBJ databases">
        <title>Complete genome of Lacimicrobium alkaliphilum KCTC 32984.</title>
        <authorList>
            <person name="Kim S.-G."/>
            <person name="Lee Y.-J."/>
        </authorList>
    </citation>
    <scope>NUCLEOTIDE SEQUENCE [LARGE SCALE GENOMIC DNA]</scope>
    <source>
        <strain evidence="9 10">YelD216</strain>
    </source>
</reference>
<dbReference type="Pfam" id="PF03918">
    <property type="entry name" value="CcmH"/>
    <property type="match status" value="1"/>
</dbReference>
<sequence>MRWFLSLLLILSFGVRAADEVYVFDYPAQRELFQKLSENLRCPKCQNQNIADSNALVSQDMKRKVYQLLQQGYTEREVIDYMKQRYGDFVYYQPPLNPLTLFLWMGPLLFVLLVVVMLIRRRNRPAAEADTDMLAKADKWLEEDK</sequence>